<dbReference type="SUPFAM" id="SSF51735">
    <property type="entry name" value="NAD(P)-binding Rossmann-fold domains"/>
    <property type="match status" value="1"/>
</dbReference>
<reference evidence="8" key="1">
    <citation type="submission" date="2017-08" db="EMBL/GenBank/DDBJ databases">
        <title>A dynamic microbial community with high functional redundancy inhabits the cold, oxic subseafloor aquifer.</title>
        <authorList>
            <person name="Tully B.J."/>
            <person name="Wheat C.G."/>
            <person name="Glazer B.T."/>
            <person name="Huber J.A."/>
        </authorList>
    </citation>
    <scope>NUCLEOTIDE SEQUENCE [LARGE SCALE GENOMIC DNA]</scope>
</reference>
<dbReference type="FunFam" id="3.40.50.720:FF:000213">
    <property type="entry name" value="Putative 2-hydroxyacid dehydrogenase"/>
    <property type="match status" value="1"/>
</dbReference>
<dbReference type="InterPro" id="IPR036291">
    <property type="entry name" value="NAD(P)-bd_dom_sf"/>
</dbReference>
<dbReference type="Pfam" id="PF00389">
    <property type="entry name" value="2-Hacid_dh"/>
    <property type="match status" value="1"/>
</dbReference>
<dbReference type="InterPro" id="IPR006140">
    <property type="entry name" value="D-isomer_DH_NAD-bd"/>
</dbReference>
<evidence type="ECO:0000313" key="8">
    <source>
        <dbReference type="Proteomes" id="UP000218327"/>
    </source>
</evidence>
<proteinExistence type="inferred from homology"/>
<dbReference type="Pfam" id="PF02826">
    <property type="entry name" value="2-Hacid_dh_C"/>
    <property type="match status" value="1"/>
</dbReference>
<dbReference type="EMBL" id="NVVJ01000070">
    <property type="protein sequence ID" value="PCJ21856.1"/>
    <property type="molecule type" value="Genomic_DNA"/>
</dbReference>
<dbReference type="Gene3D" id="3.40.50.720">
    <property type="entry name" value="NAD(P)-binding Rossmann-like Domain"/>
    <property type="match status" value="2"/>
</dbReference>
<dbReference type="GO" id="GO:0051287">
    <property type="term" value="F:NAD binding"/>
    <property type="evidence" value="ECO:0007669"/>
    <property type="project" value="InterPro"/>
</dbReference>
<evidence type="ECO:0000256" key="3">
    <source>
        <dbReference type="ARBA" id="ARBA00023027"/>
    </source>
</evidence>
<dbReference type="GO" id="GO:0030267">
    <property type="term" value="F:glyoxylate reductase (NADPH) activity"/>
    <property type="evidence" value="ECO:0007669"/>
    <property type="project" value="TreeGrafter"/>
</dbReference>
<comment type="similarity">
    <text evidence="4">Belongs to the D-isomer specific 2-hydroxyacid dehydrogenase family.</text>
</comment>
<dbReference type="CDD" id="cd12156">
    <property type="entry name" value="HPPR"/>
    <property type="match status" value="1"/>
</dbReference>
<dbReference type="PANTHER" id="PTHR10996:SF178">
    <property type="entry name" value="2-HYDROXYACID DEHYDROGENASE YGL185C-RELATED"/>
    <property type="match status" value="1"/>
</dbReference>
<evidence type="ECO:0000256" key="4">
    <source>
        <dbReference type="RuleBase" id="RU003719"/>
    </source>
</evidence>
<gene>
    <name evidence="7" type="ORF">COA96_15150</name>
</gene>
<keyword evidence="1" id="KW-0521">NADP</keyword>
<organism evidence="7 8">
    <name type="scientific">SAR86 cluster bacterium</name>
    <dbReference type="NCBI Taxonomy" id="2030880"/>
    <lineage>
        <taxon>Bacteria</taxon>
        <taxon>Pseudomonadati</taxon>
        <taxon>Pseudomonadota</taxon>
        <taxon>Gammaproteobacteria</taxon>
        <taxon>SAR86 cluster</taxon>
    </lineage>
</organism>
<dbReference type="AlphaFoldDB" id="A0A2A5ASM8"/>
<evidence type="ECO:0000259" key="5">
    <source>
        <dbReference type="Pfam" id="PF00389"/>
    </source>
</evidence>
<keyword evidence="3" id="KW-0520">NAD</keyword>
<evidence type="ECO:0000313" key="7">
    <source>
        <dbReference type="EMBL" id="PCJ21856.1"/>
    </source>
</evidence>
<comment type="caution">
    <text evidence="7">The sequence shown here is derived from an EMBL/GenBank/DDBJ whole genome shotgun (WGS) entry which is preliminary data.</text>
</comment>
<accession>A0A2A5ASM8</accession>
<dbReference type="SUPFAM" id="SSF52283">
    <property type="entry name" value="Formate/glycerate dehydrogenase catalytic domain-like"/>
    <property type="match status" value="1"/>
</dbReference>
<protein>
    <submittedName>
        <fullName evidence="7">Hydroxyacid dehydrogenase</fullName>
    </submittedName>
</protein>
<dbReference type="InterPro" id="IPR006139">
    <property type="entry name" value="D-isomer_2_OHA_DH_cat_dom"/>
</dbReference>
<evidence type="ECO:0000256" key="2">
    <source>
        <dbReference type="ARBA" id="ARBA00023002"/>
    </source>
</evidence>
<keyword evidence="2 4" id="KW-0560">Oxidoreductase</keyword>
<sequence length="315" mass="34582">MTSKNNLLVTNYFHPETISKLDKLYRTHHLWEYPASEKLNLIRKLEGKCHAVATASWACDDLIYNLNSLELISCFGVGVDAIDFEKTNDLNIKVTNTPDVLNDSVADIALALILATTRSIVTADKFVRSKNWEKGPLTFGHSLAGKTLGIIGLGRIGEEIVQRALPFKLEIAYHNRSPKDLPYTYYPTIEELAQNSDILLCMLPGGEKTLNMINGAVFEKLGPNGVFINVGRGSSVDEDALVSALQTNQIFSAGLDVYANEPNVPAALLGMDNVVLLPHIGSATVETRREMGNVVIANLEAYFENKPLLTVVNHS</sequence>
<dbReference type="GO" id="GO:0016618">
    <property type="term" value="F:hydroxypyruvate reductase [NAD(P)H] activity"/>
    <property type="evidence" value="ECO:0007669"/>
    <property type="project" value="TreeGrafter"/>
</dbReference>
<feature type="domain" description="D-isomer specific 2-hydroxyacid dehydrogenase catalytic" evidence="5">
    <location>
        <begin position="9"/>
        <end position="313"/>
    </location>
</feature>
<dbReference type="Proteomes" id="UP000218327">
    <property type="component" value="Unassembled WGS sequence"/>
</dbReference>
<dbReference type="PANTHER" id="PTHR10996">
    <property type="entry name" value="2-HYDROXYACID DEHYDROGENASE-RELATED"/>
    <property type="match status" value="1"/>
</dbReference>
<name>A0A2A5ASM8_9GAMM</name>
<evidence type="ECO:0000259" key="6">
    <source>
        <dbReference type="Pfam" id="PF02826"/>
    </source>
</evidence>
<evidence type="ECO:0000256" key="1">
    <source>
        <dbReference type="ARBA" id="ARBA00022857"/>
    </source>
</evidence>
<feature type="domain" description="D-isomer specific 2-hydroxyacid dehydrogenase NAD-binding" evidence="6">
    <location>
        <begin position="110"/>
        <end position="281"/>
    </location>
</feature>
<dbReference type="GO" id="GO:0005829">
    <property type="term" value="C:cytosol"/>
    <property type="evidence" value="ECO:0007669"/>
    <property type="project" value="TreeGrafter"/>
</dbReference>
<dbReference type="InterPro" id="IPR050223">
    <property type="entry name" value="D-isomer_2-hydroxyacid_DH"/>
</dbReference>